<dbReference type="GO" id="GO:0051287">
    <property type="term" value="F:NAD binding"/>
    <property type="evidence" value="ECO:0007669"/>
    <property type="project" value="UniProtKB-UniRule"/>
</dbReference>
<keyword evidence="5 13" id="KW-0220">Diaminopimelate biosynthesis</keyword>
<feature type="binding site" evidence="13">
    <location>
        <begin position="147"/>
        <end position="148"/>
    </location>
    <ligand>
        <name>(S)-2,3,4,5-tetrahydrodipicolinate</name>
        <dbReference type="ChEBI" id="CHEBI:16845"/>
    </ligand>
</feature>
<dbReference type="Gene3D" id="3.30.360.10">
    <property type="entry name" value="Dihydrodipicolinate Reductase, domain 2"/>
    <property type="match status" value="1"/>
</dbReference>
<dbReference type="GO" id="GO:0008839">
    <property type="term" value="F:4-hydroxy-tetrahydrodipicolinate reductase"/>
    <property type="evidence" value="ECO:0007669"/>
    <property type="project" value="UniProtKB-UniRule"/>
</dbReference>
<feature type="binding site" evidence="13">
    <location>
        <begin position="8"/>
        <end position="13"/>
    </location>
    <ligand>
        <name>NAD(+)</name>
        <dbReference type="ChEBI" id="CHEBI:57540"/>
    </ligand>
</feature>
<dbReference type="InterPro" id="IPR022663">
    <property type="entry name" value="DapB_C"/>
</dbReference>
<dbReference type="GO" id="GO:0009089">
    <property type="term" value="P:lysine biosynthetic process via diaminopimelate"/>
    <property type="evidence" value="ECO:0007669"/>
    <property type="project" value="UniProtKB-UniRule"/>
</dbReference>
<feature type="binding site" evidence="13">
    <location>
        <position position="138"/>
    </location>
    <ligand>
        <name>(S)-2,3,4,5-tetrahydrodipicolinate</name>
        <dbReference type="ChEBI" id="CHEBI:16845"/>
    </ligand>
</feature>
<evidence type="ECO:0000256" key="5">
    <source>
        <dbReference type="ARBA" id="ARBA00022915"/>
    </source>
</evidence>
<organism evidence="16 17">
    <name type="scientific">Algisphaera agarilytica</name>
    <dbReference type="NCBI Taxonomy" id="1385975"/>
    <lineage>
        <taxon>Bacteria</taxon>
        <taxon>Pseudomonadati</taxon>
        <taxon>Planctomycetota</taxon>
        <taxon>Phycisphaerae</taxon>
        <taxon>Phycisphaerales</taxon>
        <taxon>Phycisphaeraceae</taxon>
        <taxon>Algisphaera</taxon>
    </lineage>
</organism>
<dbReference type="RefSeq" id="WP_184676509.1">
    <property type="nucleotide sequence ID" value="NZ_JACHGY010000001.1"/>
</dbReference>
<evidence type="ECO:0000259" key="15">
    <source>
        <dbReference type="Pfam" id="PF05173"/>
    </source>
</evidence>
<accession>A0A7X0H458</accession>
<evidence type="ECO:0000256" key="7">
    <source>
        <dbReference type="ARBA" id="ARBA00023027"/>
    </source>
</evidence>
<protein>
    <recommendedName>
        <fullName evidence="10 13">4-hydroxy-tetrahydrodipicolinate reductase</fullName>
        <shortName evidence="13">HTPA reductase</shortName>
        <ecNumber evidence="10 13">1.17.1.8</ecNumber>
    </recommendedName>
</protein>
<evidence type="ECO:0000256" key="10">
    <source>
        <dbReference type="ARBA" id="ARBA00038983"/>
    </source>
</evidence>
<feature type="domain" description="Dihydrodipicolinate reductase N-terminal" evidence="14">
    <location>
        <begin position="4"/>
        <end position="107"/>
    </location>
</feature>
<dbReference type="GO" id="GO:0005829">
    <property type="term" value="C:cytosol"/>
    <property type="evidence" value="ECO:0007669"/>
    <property type="project" value="TreeGrafter"/>
</dbReference>
<feature type="binding site" evidence="13">
    <location>
        <begin position="104"/>
        <end position="107"/>
    </location>
    <ligand>
        <name>NAD(+)</name>
        <dbReference type="ChEBI" id="CHEBI:57540"/>
    </ligand>
</feature>
<keyword evidence="7 13" id="KW-0520">NAD</keyword>
<evidence type="ECO:0000256" key="4">
    <source>
        <dbReference type="ARBA" id="ARBA00022857"/>
    </source>
</evidence>
<evidence type="ECO:0000313" key="17">
    <source>
        <dbReference type="Proteomes" id="UP000541810"/>
    </source>
</evidence>
<comment type="function">
    <text evidence="13">Catalyzes the conversion of 4-hydroxy-tetrahydrodipicolinate (HTPA) to tetrahydrodipicolinate.</text>
</comment>
<evidence type="ECO:0000259" key="14">
    <source>
        <dbReference type="Pfam" id="PF01113"/>
    </source>
</evidence>
<evidence type="ECO:0000256" key="9">
    <source>
        <dbReference type="ARBA" id="ARBA00037922"/>
    </source>
</evidence>
<dbReference type="AlphaFoldDB" id="A0A7X0H458"/>
<proteinExistence type="inferred from homology"/>
<evidence type="ECO:0000256" key="8">
    <source>
        <dbReference type="ARBA" id="ARBA00023154"/>
    </source>
</evidence>
<dbReference type="Proteomes" id="UP000541810">
    <property type="component" value="Unassembled WGS sequence"/>
</dbReference>
<keyword evidence="8 13" id="KW-0457">Lysine biosynthesis</keyword>
<dbReference type="GO" id="GO:0016726">
    <property type="term" value="F:oxidoreductase activity, acting on CH or CH2 groups, NAD or NADP as acceptor"/>
    <property type="evidence" value="ECO:0007669"/>
    <property type="project" value="UniProtKB-UniRule"/>
</dbReference>
<gene>
    <name evidence="13" type="primary">dapB</name>
    <name evidence="16" type="ORF">HNQ40_000742</name>
</gene>
<comment type="caution">
    <text evidence="16">The sequence shown here is derived from an EMBL/GenBank/DDBJ whole genome shotgun (WGS) entry which is preliminary data.</text>
</comment>
<feature type="binding site" evidence="13">
    <location>
        <begin position="80"/>
        <end position="82"/>
    </location>
    <ligand>
        <name>NAD(+)</name>
        <dbReference type="ChEBI" id="CHEBI:57540"/>
    </ligand>
</feature>
<comment type="subcellular location">
    <subcellularLocation>
        <location evidence="13">Cytoplasm</location>
    </subcellularLocation>
</comment>
<comment type="catalytic activity">
    <reaction evidence="12 13">
        <text>(S)-2,3,4,5-tetrahydrodipicolinate + NAD(+) + H2O = (2S,4S)-4-hydroxy-2,3,4,5-tetrahydrodipicolinate + NADH + H(+)</text>
        <dbReference type="Rhea" id="RHEA:35323"/>
        <dbReference type="ChEBI" id="CHEBI:15377"/>
        <dbReference type="ChEBI" id="CHEBI:15378"/>
        <dbReference type="ChEBI" id="CHEBI:16845"/>
        <dbReference type="ChEBI" id="CHEBI:57540"/>
        <dbReference type="ChEBI" id="CHEBI:57945"/>
        <dbReference type="ChEBI" id="CHEBI:67139"/>
        <dbReference type="EC" id="1.17.1.8"/>
    </reaction>
</comment>
<dbReference type="UniPathway" id="UPA00034">
    <property type="reaction ID" value="UER00018"/>
</dbReference>
<dbReference type="CDD" id="cd02274">
    <property type="entry name" value="DHDPR_N"/>
    <property type="match status" value="1"/>
</dbReference>
<evidence type="ECO:0000313" key="16">
    <source>
        <dbReference type="EMBL" id="MBB6428936.1"/>
    </source>
</evidence>
<comment type="subunit">
    <text evidence="13">Homotetramer.</text>
</comment>
<evidence type="ECO:0000256" key="13">
    <source>
        <dbReference type="HAMAP-Rule" id="MF_00102"/>
    </source>
</evidence>
<feature type="active site" description="Proton donor" evidence="13">
    <location>
        <position position="141"/>
    </location>
</feature>
<comment type="caution">
    <text evidence="13">Was originally thought to be a dihydrodipicolinate reductase (DHDPR), catalyzing the conversion of dihydrodipicolinate to tetrahydrodipicolinate. However, it was shown in E.coli that the substrate of the enzymatic reaction is not dihydrodipicolinate (DHDP) but in fact (2S,4S)-4-hydroxy-2,3,4,5-tetrahydrodipicolinic acid (HTPA), the product released by the DapA-catalyzed reaction.</text>
</comment>
<dbReference type="InterPro" id="IPR036291">
    <property type="entry name" value="NAD(P)-bd_dom_sf"/>
</dbReference>
<keyword evidence="3 13" id="KW-0028">Amino-acid biosynthesis</keyword>
<dbReference type="GO" id="GO:0050661">
    <property type="term" value="F:NADP binding"/>
    <property type="evidence" value="ECO:0007669"/>
    <property type="project" value="UniProtKB-UniRule"/>
</dbReference>
<dbReference type="PANTHER" id="PTHR20836:SF0">
    <property type="entry name" value="4-HYDROXY-TETRAHYDRODIPICOLINATE REDUCTASE 1, CHLOROPLASTIC-RELATED"/>
    <property type="match status" value="1"/>
</dbReference>
<keyword evidence="17" id="KW-1185">Reference proteome</keyword>
<dbReference type="NCBIfam" id="TIGR00036">
    <property type="entry name" value="dapB"/>
    <property type="match status" value="1"/>
</dbReference>
<comment type="similarity">
    <text evidence="1 13">Belongs to the DapB family.</text>
</comment>
<reference evidence="16 17" key="1">
    <citation type="submission" date="2020-08" db="EMBL/GenBank/DDBJ databases">
        <title>Genomic Encyclopedia of Type Strains, Phase IV (KMG-IV): sequencing the most valuable type-strain genomes for metagenomic binning, comparative biology and taxonomic classification.</title>
        <authorList>
            <person name="Goeker M."/>
        </authorList>
    </citation>
    <scope>NUCLEOTIDE SEQUENCE [LARGE SCALE GENOMIC DNA]</scope>
    <source>
        <strain evidence="16 17">DSM 103725</strain>
    </source>
</reference>
<sequence length="248" mass="26382">MTTLAIHGSAGRMGQRLIALADADADLTVTTAIDAANPDGPQLAALDAGQCDVLIDFTLPDGFRAALARCVETQTPIVVGTTGLTDADQADLDAAAQIIPVLQATNFSQVVNVLNHLSAQAVKLLGDDYDLEILEAHHRYKQDAPSGTALTLARVVADAAGRDFDEHVKLTRHGDDPRQPKDITVQTLRIGDDAGQHTLFLAAPGERLELKHVSTSRDSYASGALRAAKWLAGQQPGRYDMKDVMGLK</sequence>
<dbReference type="Gene3D" id="3.40.50.720">
    <property type="entry name" value="NAD(P)-binding Rossmann-like Domain"/>
    <property type="match status" value="1"/>
</dbReference>
<evidence type="ECO:0000256" key="11">
    <source>
        <dbReference type="ARBA" id="ARBA00049080"/>
    </source>
</evidence>
<dbReference type="EMBL" id="JACHGY010000001">
    <property type="protein sequence ID" value="MBB6428936.1"/>
    <property type="molecule type" value="Genomic_DNA"/>
</dbReference>
<dbReference type="HAMAP" id="MF_00102">
    <property type="entry name" value="DapB"/>
    <property type="match status" value="1"/>
</dbReference>
<keyword evidence="2 13" id="KW-0963">Cytoplasm</keyword>
<comment type="catalytic activity">
    <reaction evidence="11 13">
        <text>(S)-2,3,4,5-tetrahydrodipicolinate + NADP(+) + H2O = (2S,4S)-4-hydroxy-2,3,4,5-tetrahydrodipicolinate + NADPH + H(+)</text>
        <dbReference type="Rhea" id="RHEA:35331"/>
        <dbReference type="ChEBI" id="CHEBI:15377"/>
        <dbReference type="ChEBI" id="CHEBI:15378"/>
        <dbReference type="ChEBI" id="CHEBI:16845"/>
        <dbReference type="ChEBI" id="CHEBI:57783"/>
        <dbReference type="ChEBI" id="CHEBI:58349"/>
        <dbReference type="ChEBI" id="CHEBI:67139"/>
        <dbReference type="EC" id="1.17.1.8"/>
    </reaction>
</comment>
<dbReference type="Pfam" id="PF05173">
    <property type="entry name" value="DapB_C"/>
    <property type="match status" value="1"/>
</dbReference>
<dbReference type="EC" id="1.17.1.8" evidence="10 13"/>
<evidence type="ECO:0000256" key="12">
    <source>
        <dbReference type="ARBA" id="ARBA00049396"/>
    </source>
</evidence>
<evidence type="ECO:0000256" key="3">
    <source>
        <dbReference type="ARBA" id="ARBA00022605"/>
    </source>
</evidence>
<dbReference type="SUPFAM" id="SSF51735">
    <property type="entry name" value="NAD(P)-binding Rossmann-fold domains"/>
    <property type="match status" value="1"/>
</dbReference>
<evidence type="ECO:0000256" key="6">
    <source>
        <dbReference type="ARBA" id="ARBA00023002"/>
    </source>
</evidence>
<name>A0A7X0H458_9BACT</name>
<comment type="caution">
    <text evidence="13">Lacks conserved residue(s) required for the propagation of feature annotation.</text>
</comment>
<comment type="pathway">
    <text evidence="9 13">Amino-acid biosynthesis; L-lysine biosynthesis via DAP pathway; (S)-tetrahydrodipicolinate from L-aspartate: step 4/4.</text>
</comment>
<keyword evidence="6 13" id="KW-0560">Oxidoreductase</keyword>
<dbReference type="PANTHER" id="PTHR20836">
    <property type="entry name" value="DIHYDRODIPICOLINATE REDUCTASE"/>
    <property type="match status" value="1"/>
</dbReference>
<dbReference type="InterPro" id="IPR023940">
    <property type="entry name" value="DHDPR_bac"/>
</dbReference>
<dbReference type="PIRSF" id="PIRSF000161">
    <property type="entry name" value="DHPR"/>
    <property type="match status" value="1"/>
</dbReference>
<feature type="domain" description="Dihydrodipicolinate reductase C-terminal" evidence="15">
    <location>
        <begin position="111"/>
        <end position="245"/>
    </location>
</feature>
<evidence type="ECO:0000256" key="2">
    <source>
        <dbReference type="ARBA" id="ARBA00022490"/>
    </source>
</evidence>
<evidence type="ECO:0000256" key="1">
    <source>
        <dbReference type="ARBA" id="ARBA00006642"/>
    </source>
</evidence>
<dbReference type="InterPro" id="IPR000846">
    <property type="entry name" value="DapB_N"/>
</dbReference>
<keyword evidence="4 13" id="KW-0521">NADP</keyword>
<dbReference type="GO" id="GO:0019877">
    <property type="term" value="P:diaminopimelate biosynthetic process"/>
    <property type="evidence" value="ECO:0007669"/>
    <property type="project" value="UniProtKB-UniRule"/>
</dbReference>
<dbReference type="SUPFAM" id="SSF55347">
    <property type="entry name" value="Glyceraldehyde-3-phosphate dehydrogenase-like, C-terminal domain"/>
    <property type="match status" value="1"/>
</dbReference>
<dbReference type="PROSITE" id="PS01298">
    <property type="entry name" value="DAPB"/>
    <property type="match status" value="1"/>
</dbReference>
<dbReference type="Pfam" id="PF01113">
    <property type="entry name" value="DapB_N"/>
    <property type="match status" value="1"/>
</dbReference>
<feature type="active site" description="Proton donor/acceptor" evidence="13">
    <location>
        <position position="137"/>
    </location>
</feature>
<dbReference type="InterPro" id="IPR022664">
    <property type="entry name" value="DapB_N_CS"/>
</dbReference>